<gene>
    <name evidence="3" type="ORF">WJX72_000345</name>
</gene>
<dbReference type="AlphaFoldDB" id="A0AAW1PW46"/>
<evidence type="ECO:0000313" key="3">
    <source>
        <dbReference type="EMBL" id="KAK9812602.1"/>
    </source>
</evidence>
<dbReference type="InterPro" id="IPR050229">
    <property type="entry name" value="GlpE_sulfurtransferase"/>
</dbReference>
<dbReference type="CDD" id="cd00158">
    <property type="entry name" value="RHOD"/>
    <property type="match status" value="1"/>
</dbReference>
<dbReference type="Gene3D" id="3.40.250.10">
    <property type="entry name" value="Rhodanese-like domain"/>
    <property type="match status" value="1"/>
</dbReference>
<evidence type="ECO:0000259" key="2">
    <source>
        <dbReference type="PROSITE" id="PS50206"/>
    </source>
</evidence>
<name>A0AAW1PW46_9CHLO</name>
<dbReference type="SMART" id="SM00450">
    <property type="entry name" value="RHOD"/>
    <property type="match status" value="1"/>
</dbReference>
<dbReference type="InterPro" id="IPR001763">
    <property type="entry name" value="Rhodanese-like_dom"/>
</dbReference>
<dbReference type="PANTHER" id="PTHR43031">
    <property type="entry name" value="FAD-DEPENDENT OXIDOREDUCTASE"/>
    <property type="match status" value="1"/>
</dbReference>
<dbReference type="Proteomes" id="UP001489004">
    <property type="component" value="Unassembled WGS sequence"/>
</dbReference>
<feature type="domain" description="Rhodanese" evidence="2">
    <location>
        <begin position="114"/>
        <end position="207"/>
    </location>
</feature>
<sequence>MKKAGVSPFSSRSRTALAAQAEPLGQGERFVSVTDVLAEVSQMGDNFVFEDNEEDQPVWDFEARLGSEPPTEAAVEPEVKRVLDPEQADILSAYSSEQGFRELTVDDLKARLEEGAGVLVLDVRSDDEYASGHVPGALNMPLDRLSAAVKGGELEQHKEQSISVICASGSRSAQATVRLTKVFGFKDVANVRGGTRAWVGAGHAVEAVQL</sequence>
<evidence type="ECO:0000256" key="1">
    <source>
        <dbReference type="SAM" id="MobiDB-lite"/>
    </source>
</evidence>
<evidence type="ECO:0000313" key="4">
    <source>
        <dbReference type="Proteomes" id="UP001489004"/>
    </source>
</evidence>
<comment type="caution">
    <text evidence="3">The sequence shown here is derived from an EMBL/GenBank/DDBJ whole genome shotgun (WGS) entry which is preliminary data.</text>
</comment>
<dbReference type="SUPFAM" id="SSF52821">
    <property type="entry name" value="Rhodanese/Cell cycle control phosphatase"/>
    <property type="match status" value="1"/>
</dbReference>
<proteinExistence type="predicted"/>
<dbReference type="Pfam" id="PF00581">
    <property type="entry name" value="Rhodanese"/>
    <property type="match status" value="1"/>
</dbReference>
<feature type="region of interest" description="Disordered" evidence="1">
    <location>
        <begin position="1"/>
        <end position="23"/>
    </location>
</feature>
<dbReference type="InterPro" id="IPR036873">
    <property type="entry name" value="Rhodanese-like_dom_sf"/>
</dbReference>
<organism evidence="3 4">
    <name type="scientific">[Myrmecia] bisecta</name>
    <dbReference type="NCBI Taxonomy" id="41462"/>
    <lineage>
        <taxon>Eukaryota</taxon>
        <taxon>Viridiplantae</taxon>
        <taxon>Chlorophyta</taxon>
        <taxon>core chlorophytes</taxon>
        <taxon>Trebouxiophyceae</taxon>
        <taxon>Trebouxiales</taxon>
        <taxon>Trebouxiaceae</taxon>
        <taxon>Myrmecia</taxon>
    </lineage>
</organism>
<keyword evidence="4" id="KW-1185">Reference proteome</keyword>
<accession>A0AAW1PW46</accession>
<dbReference type="EMBL" id="JALJOR010000008">
    <property type="protein sequence ID" value="KAK9812602.1"/>
    <property type="molecule type" value="Genomic_DNA"/>
</dbReference>
<reference evidence="3 4" key="1">
    <citation type="journal article" date="2024" name="Nat. Commun.">
        <title>Phylogenomics reveals the evolutionary origins of lichenization in chlorophyte algae.</title>
        <authorList>
            <person name="Puginier C."/>
            <person name="Libourel C."/>
            <person name="Otte J."/>
            <person name="Skaloud P."/>
            <person name="Haon M."/>
            <person name="Grisel S."/>
            <person name="Petersen M."/>
            <person name="Berrin J.G."/>
            <person name="Delaux P.M."/>
            <person name="Dal Grande F."/>
            <person name="Keller J."/>
        </authorList>
    </citation>
    <scope>NUCLEOTIDE SEQUENCE [LARGE SCALE GENOMIC DNA]</scope>
    <source>
        <strain evidence="3 4">SAG 2043</strain>
    </source>
</reference>
<dbReference type="PANTHER" id="PTHR43031:SF1">
    <property type="entry name" value="PYRIDINE NUCLEOTIDE-DISULPHIDE OXIDOREDUCTASE"/>
    <property type="match status" value="1"/>
</dbReference>
<dbReference type="PROSITE" id="PS50206">
    <property type="entry name" value="RHODANESE_3"/>
    <property type="match status" value="1"/>
</dbReference>
<protein>
    <recommendedName>
        <fullName evidence="2">Rhodanese domain-containing protein</fullName>
    </recommendedName>
</protein>